<evidence type="ECO:0000256" key="9">
    <source>
        <dbReference type="ARBA" id="ARBA00023043"/>
    </source>
</evidence>
<dbReference type="EnsemblMetazoa" id="CLYHEMT021116.1">
    <property type="protein sequence ID" value="CLYHEMP021116.1"/>
    <property type="gene ID" value="CLYHEMG021116"/>
</dbReference>
<dbReference type="GeneID" id="136805301"/>
<feature type="domain" description="PH" evidence="17">
    <location>
        <begin position="299"/>
        <end position="393"/>
    </location>
</feature>
<name>A0A7M5XCF2_9CNID</name>
<feature type="compositionally biased region" description="Low complexity" evidence="15">
    <location>
        <begin position="886"/>
        <end position="896"/>
    </location>
</feature>
<reference evidence="19" key="1">
    <citation type="submission" date="2021-01" db="UniProtKB">
        <authorList>
            <consortium name="EnsemblMetazoa"/>
        </authorList>
    </citation>
    <scope>IDENTIFICATION</scope>
</reference>
<dbReference type="SMART" id="SM00326">
    <property type="entry name" value="SH3"/>
    <property type="match status" value="1"/>
</dbReference>
<feature type="compositionally biased region" description="Pro residues" evidence="15">
    <location>
        <begin position="824"/>
        <end position="833"/>
    </location>
</feature>
<dbReference type="GO" id="GO:0008270">
    <property type="term" value="F:zinc ion binding"/>
    <property type="evidence" value="ECO:0007669"/>
    <property type="project" value="UniProtKB-KW"/>
</dbReference>
<dbReference type="InterPro" id="IPR036028">
    <property type="entry name" value="SH3-like_dom_sf"/>
</dbReference>
<feature type="domain" description="SH3" evidence="16">
    <location>
        <begin position="1044"/>
        <end position="1106"/>
    </location>
</feature>
<dbReference type="Gene3D" id="2.30.29.30">
    <property type="entry name" value="Pleckstrin-homology domain (PH domain)/Phosphotyrosine-binding domain (PTB)"/>
    <property type="match status" value="1"/>
</dbReference>
<evidence type="ECO:0000256" key="14">
    <source>
        <dbReference type="SAM" id="Coils"/>
    </source>
</evidence>
<evidence type="ECO:0000256" key="15">
    <source>
        <dbReference type="SAM" id="MobiDB-lite"/>
    </source>
</evidence>
<keyword evidence="9 11" id="KW-0040">ANK repeat</keyword>
<dbReference type="InterPro" id="IPR001164">
    <property type="entry name" value="ArfGAP_dom"/>
</dbReference>
<dbReference type="RefSeq" id="XP_066917988.1">
    <property type="nucleotide sequence ID" value="XM_067061887.1"/>
</dbReference>
<dbReference type="SUPFAM" id="SSF57863">
    <property type="entry name" value="ArfGap/RecO-like zinc finger"/>
    <property type="match status" value="1"/>
</dbReference>
<feature type="compositionally biased region" description="Low complexity" evidence="15">
    <location>
        <begin position="756"/>
        <end position="765"/>
    </location>
</feature>
<feature type="region of interest" description="Disordered" evidence="15">
    <location>
        <begin position="291"/>
        <end position="310"/>
    </location>
</feature>
<dbReference type="SMART" id="SM00248">
    <property type="entry name" value="ANK"/>
    <property type="match status" value="3"/>
</dbReference>
<dbReference type="Gene3D" id="2.30.30.40">
    <property type="entry name" value="SH3 Domains"/>
    <property type="match status" value="1"/>
</dbReference>
<keyword evidence="8" id="KW-0862">Zinc</keyword>
<dbReference type="Pfam" id="PF12796">
    <property type="entry name" value="Ank_2"/>
    <property type="match status" value="1"/>
</dbReference>
<dbReference type="Gene3D" id="1.25.40.950">
    <property type="match status" value="1"/>
</dbReference>
<feature type="coiled-coil region" evidence="14">
    <location>
        <begin position="239"/>
        <end position="273"/>
    </location>
</feature>
<dbReference type="InterPro" id="IPR027267">
    <property type="entry name" value="AH/BAR_dom_sf"/>
</dbReference>
<keyword evidence="13" id="KW-0863">Zinc-finger</keyword>
<dbReference type="SMART" id="SM00105">
    <property type="entry name" value="ArfGap"/>
    <property type="match status" value="1"/>
</dbReference>
<evidence type="ECO:0000256" key="3">
    <source>
        <dbReference type="ARBA" id="ARBA00022443"/>
    </source>
</evidence>
<keyword evidence="4" id="KW-0343">GTPase activation</keyword>
<dbReference type="InterPro" id="IPR001849">
    <property type="entry name" value="PH_domain"/>
</dbReference>
<evidence type="ECO:0000256" key="5">
    <source>
        <dbReference type="ARBA" id="ARBA00022490"/>
    </source>
</evidence>
<dbReference type="SUPFAM" id="SSF103657">
    <property type="entry name" value="BAR/IMD domain-like"/>
    <property type="match status" value="1"/>
</dbReference>
<evidence type="ECO:0000259" key="17">
    <source>
        <dbReference type="PROSITE" id="PS50003"/>
    </source>
</evidence>
<keyword evidence="10" id="KW-0472">Membrane</keyword>
<feature type="compositionally biased region" description="Polar residues" evidence="15">
    <location>
        <begin position="745"/>
        <end position="755"/>
    </location>
</feature>
<dbReference type="Pfam" id="PF01412">
    <property type="entry name" value="ArfGap"/>
    <property type="match status" value="1"/>
</dbReference>
<dbReference type="PROSITE" id="PS50003">
    <property type="entry name" value="PH_DOMAIN"/>
    <property type="match status" value="1"/>
</dbReference>
<dbReference type="PROSITE" id="PS50115">
    <property type="entry name" value="ARFGAP"/>
    <property type="match status" value="1"/>
</dbReference>
<keyword evidence="3 12" id="KW-0728">SH3 domain</keyword>
<feature type="compositionally biased region" description="Polar residues" evidence="15">
    <location>
        <begin position="1025"/>
        <end position="1037"/>
    </location>
</feature>
<feature type="compositionally biased region" description="Pro residues" evidence="15">
    <location>
        <begin position="993"/>
        <end position="1014"/>
    </location>
</feature>
<accession>A0A7M5XCF2</accession>
<feature type="domain" description="Arf-GAP" evidence="18">
    <location>
        <begin position="420"/>
        <end position="540"/>
    </location>
</feature>
<organism evidence="19 20">
    <name type="scientific">Clytia hemisphaerica</name>
    <dbReference type="NCBI Taxonomy" id="252671"/>
    <lineage>
        <taxon>Eukaryota</taxon>
        <taxon>Metazoa</taxon>
        <taxon>Cnidaria</taxon>
        <taxon>Hydrozoa</taxon>
        <taxon>Hydroidolina</taxon>
        <taxon>Leptothecata</taxon>
        <taxon>Obeliida</taxon>
        <taxon>Clytiidae</taxon>
        <taxon>Clytia</taxon>
    </lineage>
</organism>
<dbReference type="Gene3D" id="1.25.40.20">
    <property type="entry name" value="Ankyrin repeat-containing domain"/>
    <property type="match status" value="1"/>
</dbReference>
<dbReference type="FunFam" id="2.30.30.40:FF:000012">
    <property type="entry name" value="Arf-GAP with SH3 domain, ANK repeat and PH domain-containing protein 2"/>
    <property type="match status" value="1"/>
</dbReference>
<dbReference type="Pfam" id="PF14604">
    <property type="entry name" value="SH3_9"/>
    <property type="match status" value="1"/>
</dbReference>
<dbReference type="InterPro" id="IPR043593">
    <property type="entry name" value="ASAP"/>
</dbReference>
<dbReference type="InterPro" id="IPR038508">
    <property type="entry name" value="ArfGAP_dom_sf"/>
</dbReference>
<dbReference type="Gene3D" id="1.10.220.150">
    <property type="entry name" value="Arf GTPase activating protein"/>
    <property type="match status" value="1"/>
</dbReference>
<dbReference type="InterPro" id="IPR001452">
    <property type="entry name" value="SH3_domain"/>
</dbReference>
<dbReference type="PROSITE" id="PS50297">
    <property type="entry name" value="ANK_REP_REGION"/>
    <property type="match status" value="1"/>
</dbReference>
<keyword evidence="20" id="KW-1185">Reference proteome</keyword>
<dbReference type="InterPro" id="IPR011993">
    <property type="entry name" value="PH-like_dom_sf"/>
</dbReference>
<evidence type="ECO:0000259" key="16">
    <source>
        <dbReference type="PROSITE" id="PS50002"/>
    </source>
</evidence>
<evidence type="ECO:0000256" key="7">
    <source>
        <dbReference type="ARBA" id="ARBA00022737"/>
    </source>
</evidence>
<dbReference type="InterPro" id="IPR035836">
    <property type="entry name" value="ASAP1-like_SH3"/>
</dbReference>
<dbReference type="OrthoDB" id="6019210at2759"/>
<evidence type="ECO:0000313" key="19">
    <source>
        <dbReference type="EnsemblMetazoa" id="CLYHEMP021116.1"/>
    </source>
</evidence>
<evidence type="ECO:0000256" key="2">
    <source>
        <dbReference type="ARBA" id="ARBA00004496"/>
    </source>
</evidence>
<dbReference type="PANTHER" id="PTHR45854">
    <property type="entry name" value="ASAP FAMILY MEMBER"/>
    <property type="match status" value="1"/>
</dbReference>
<keyword evidence="14" id="KW-0175">Coiled coil</keyword>
<sequence length="1106" mass="122616">MSVTVNTFIEDCKKDLSGQRHIFPRNMAMYKNMVFAQDEILEADKTSTHKLKKAMKTLQTAAQGNVQNEVTYAESMEKLGSVALSREAETGIGTAFLKLSVITKELANHRKILCENFNNMVLFPINSLLKGDMNKIGDMKRPVDDAWKEYKSKGIKKEQRKKTSEIILYRIDQPEQTAEGSERERRTFMYHTSEYLSKANDIKMKKGVELVQHLIEHYHAQLRYFNSGIKLLEGMRSYFEGLADELQKRKLEKEEEKKELSDIKSNLKTILQLDSKEVDKSSGRQNYKIHGQQGDKVFGGSKSGHLHKRSEGVRKQWQKRYCVISNGLFTLAHNQQSAPTATLPLLTCQVKPMAEKDKKLQFALVAHNRTYLFQAEDEADYEAWISVLSNAREEALNKAFGEGEDALSKEPVSSIQELTQGIISEVRRLPGNNQCIDCNAYDPTWLSTNLGVVVCIECSGIHRELGVHVSRIRSLTLDRLGTAELLLARAVGNSDFNEIMEASLDPSLKPTAGSNMDQRKEFITQKYVQKAFINPSGHQPNILIEDLQRAINHHDILAVLQLYADGVDFNSSLPDSNLNDTSLHYCVEKEDLTSLHIVDFITQNCKNVNAMNTEGNTALHIAAMHDKPECTKLLVRYGANLQALNRQGKSALEIAKHNKFTEIIELLSDDGKTGKFDHVKIDWGLHETEDIYATPLDLINTSDRPEDPPKDYDQKVKSTPVAQDTTISPSVKQPLPQHGGLATQGPIQRSMTSPKSRSTVNTPVVSTTTDITTLTTANTSSQQARHSIALPHNYQVLPSAGQTDGKFPPPLPPSRRPTTKQKGPVPPPKPDTAPKPTDVNATTSSTGPTVAIINTTSSGVTQPKETMTNLTASSVPLSLSTFTAKQSASAAANKNNPSTQPHPTLVDKSSLPPAPPTRSSSFLPRGSTEEMLPRPDRPPPPVPSVGAGHNRNRSEGGMLFNQQDFLDDIAAATRNRTNSLVTPKPGAIEFPIPLDPDAPPLPPPRPKNNEPPSPNNHMQVPASPPATSHTPLRSSSISRKEPKTKFRRAKALYDCEADHSDELTFVEGEIIIMKGEADPDWWFGEIEGDPTRRGVFPISFVHVLND</sequence>
<evidence type="ECO:0000256" key="11">
    <source>
        <dbReference type="PROSITE-ProRule" id="PRU00023"/>
    </source>
</evidence>
<dbReference type="Proteomes" id="UP000594262">
    <property type="component" value="Unplaced"/>
</dbReference>
<evidence type="ECO:0000256" key="10">
    <source>
        <dbReference type="ARBA" id="ARBA00023136"/>
    </source>
</evidence>
<dbReference type="AlphaFoldDB" id="A0A7M5XCF2"/>
<evidence type="ECO:0000256" key="13">
    <source>
        <dbReference type="PROSITE-ProRule" id="PRU00288"/>
    </source>
</evidence>
<dbReference type="GO" id="GO:0005096">
    <property type="term" value="F:GTPase activator activity"/>
    <property type="evidence" value="ECO:0007669"/>
    <property type="project" value="UniProtKB-KW"/>
</dbReference>
<dbReference type="Pfam" id="PF00169">
    <property type="entry name" value="PH"/>
    <property type="match status" value="1"/>
</dbReference>
<feature type="region of interest" description="Disordered" evidence="15">
    <location>
        <begin position="797"/>
        <end position="865"/>
    </location>
</feature>
<keyword evidence="5" id="KW-0963">Cytoplasm</keyword>
<evidence type="ECO:0000256" key="1">
    <source>
        <dbReference type="ARBA" id="ARBA00004370"/>
    </source>
</evidence>
<dbReference type="FunFam" id="1.25.40.20:FF:000006">
    <property type="entry name" value="Arf-GAP with SH3 domain, ANK repeat and PH domain-containing protein 2"/>
    <property type="match status" value="1"/>
</dbReference>
<dbReference type="PROSITE" id="PS50002">
    <property type="entry name" value="SH3"/>
    <property type="match status" value="1"/>
</dbReference>
<feature type="region of interest" description="Disordered" evidence="15">
    <location>
        <begin position="977"/>
        <end position="1043"/>
    </location>
</feature>
<feature type="repeat" description="ANK" evidence="11">
    <location>
        <begin position="614"/>
        <end position="646"/>
    </location>
</feature>
<evidence type="ECO:0000313" key="20">
    <source>
        <dbReference type="Proteomes" id="UP000594262"/>
    </source>
</evidence>
<dbReference type="SMART" id="SM00233">
    <property type="entry name" value="PH"/>
    <property type="match status" value="1"/>
</dbReference>
<dbReference type="CDD" id="cd08834">
    <property type="entry name" value="ArfGap_ASAP"/>
    <property type="match status" value="1"/>
</dbReference>
<keyword evidence="6" id="KW-0479">Metal-binding</keyword>
<dbReference type="GO" id="GO:0016020">
    <property type="term" value="C:membrane"/>
    <property type="evidence" value="ECO:0007669"/>
    <property type="project" value="UniProtKB-SubCell"/>
</dbReference>
<dbReference type="InterPro" id="IPR004148">
    <property type="entry name" value="BAR_dom"/>
</dbReference>
<feature type="region of interest" description="Disordered" evidence="15">
    <location>
        <begin position="886"/>
        <end position="956"/>
    </location>
</feature>
<evidence type="ECO:0000256" key="12">
    <source>
        <dbReference type="PROSITE-ProRule" id="PRU00192"/>
    </source>
</evidence>
<dbReference type="Pfam" id="PF16746">
    <property type="entry name" value="BAR_3"/>
    <property type="match status" value="1"/>
</dbReference>
<evidence type="ECO:0000259" key="18">
    <source>
        <dbReference type="PROSITE" id="PS50115"/>
    </source>
</evidence>
<proteinExistence type="predicted"/>
<dbReference type="SUPFAM" id="SSF48403">
    <property type="entry name" value="Ankyrin repeat"/>
    <property type="match status" value="1"/>
</dbReference>
<dbReference type="CDD" id="cd11821">
    <property type="entry name" value="SH3_ASAP"/>
    <property type="match status" value="1"/>
</dbReference>
<dbReference type="SUPFAM" id="SSF50044">
    <property type="entry name" value="SH3-domain"/>
    <property type="match status" value="1"/>
</dbReference>
<dbReference type="PROSITE" id="PS50088">
    <property type="entry name" value="ANK_REPEAT"/>
    <property type="match status" value="1"/>
</dbReference>
<protein>
    <submittedName>
        <fullName evidence="19">Uncharacterized protein</fullName>
    </submittedName>
</protein>
<feature type="compositionally biased region" description="Basic and acidic residues" evidence="15">
    <location>
        <begin position="703"/>
        <end position="716"/>
    </location>
</feature>
<evidence type="ECO:0000256" key="8">
    <source>
        <dbReference type="ARBA" id="ARBA00022833"/>
    </source>
</evidence>
<dbReference type="Gene3D" id="1.20.1270.60">
    <property type="entry name" value="Arfaptin homology (AH) domain/BAR domain"/>
    <property type="match status" value="1"/>
</dbReference>
<dbReference type="InterPro" id="IPR036770">
    <property type="entry name" value="Ankyrin_rpt-contain_sf"/>
</dbReference>
<feature type="compositionally biased region" description="Polar residues" evidence="15">
    <location>
        <begin position="720"/>
        <end position="731"/>
    </location>
</feature>
<feature type="compositionally biased region" description="Basic and acidic residues" evidence="15">
    <location>
        <begin position="927"/>
        <end position="937"/>
    </location>
</feature>
<dbReference type="GO" id="GO:0005737">
    <property type="term" value="C:cytoplasm"/>
    <property type="evidence" value="ECO:0007669"/>
    <property type="project" value="UniProtKB-SubCell"/>
</dbReference>
<keyword evidence="7" id="KW-0677">Repeat</keyword>
<feature type="region of interest" description="Disordered" evidence="15">
    <location>
        <begin position="699"/>
        <end position="765"/>
    </location>
</feature>
<evidence type="ECO:0000256" key="6">
    <source>
        <dbReference type="ARBA" id="ARBA00022723"/>
    </source>
</evidence>
<dbReference type="InterPro" id="IPR002110">
    <property type="entry name" value="Ankyrin_rpt"/>
</dbReference>
<dbReference type="SUPFAM" id="SSF50729">
    <property type="entry name" value="PH domain-like"/>
    <property type="match status" value="1"/>
</dbReference>
<dbReference type="InterPro" id="IPR037278">
    <property type="entry name" value="ARFGAP/RecO"/>
</dbReference>
<feature type="compositionally biased region" description="Polar residues" evidence="15">
    <location>
        <begin position="839"/>
        <end position="865"/>
    </location>
</feature>
<dbReference type="PRINTS" id="PR00405">
    <property type="entry name" value="REVINTRACTNG"/>
</dbReference>
<dbReference type="PANTHER" id="PTHR45854:SF3">
    <property type="entry name" value="ARFGAP WITH SH3 DOMAIN, ANK REPEAT AND PH DOMAIN-CONTAINING PROTEIN"/>
    <property type="match status" value="1"/>
</dbReference>
<evidence type="ECO:0000256" key="4">
    <source>
        <dbReference type="ARBA" id="ARBA00022468"/>
    </source>
</evidence>
<comment type="subcellular location">
    <subcellularLocation>
        <location evidence="2">Cytoplasm</location>
    </subcellularLocation>
    <subcellularLocation>
        <location evidence="1">Membrane</location>
    </subcellularLocation>
</comment>